<comment type="similarity">
    <text evidence="1">Belongs to the p23/wos2 family.</text>
</comment>
<evidence type="ECO:0000313" key="5">
    <source>
        <dbReference type="Proteomes" id="UP000078560"/>
    </source>
</evidence>
<dbReference type="GO" id="GO:0005634">
    <property type="term" value="C:nucleus"/>
    <property type="evidence" value="ECO:0007669"/>
    <property type="project" value="TreeGrafter"/>
</dbReference>
<dbReference type="GO" id="GO:0051087">
    <property type="term" value="F:protein-folding chaperone binding"/>
    <property type="evidence" value="ECO:0007669"/>
    <property type="project" value="TreeGrafter"/>
</dbReference>
<evidence type="ECO:0000256" key="2">
    <source>
        <dbReference type="SAM" id="SignalP"/>
    </source>
</evidence>
<accession>A0A1A8WB93</accession>
<dbReference type="AlphaFoldDB" id="A0A1A8WB93"/>
<reference evidence="5" key="1">
    <citation type="submission" date="2016-05" db="EMBL/GenBank/DDBJ databases">
        <authorList>
            <person name="Naeem Raeece"/>
        </authorList>
    </citation>
    <scope>NUCLEOTIDE SEQUENCE [LARGE SCALE GENOMIC DNA]</scope>
</reference>
<dbReference type="Pfam" id="PF04969">
    <property type="entry name" value="CS"/>
    <property type="match status" value="1"/>
</dbReference>
<dbReference type="Gene3D" id="2.60.40.790">
    <property type="match status" value="1"/>
</dbReference>
<proteinExistence type="inferred from homology"/>
<dbReference type="InterPro" id="IPR008978">
    <property type="entry name" value="HSP20-like_chaperone"/>
</dbReference>
<sequence length="303" mass="35983">MYSVILCILLSMTIFSTQTLQKQIPTVWWGQTSNKLTLFVSMPSITMEEVKFTENNVHLSAKDKQGENVEFNFDFLRPITPEECSYTSSGIGLKLNIQKKTKPCWKRLTKEDKKINFLMKNKNLGDANDCEAAKTIWLWDYMFYIRKINEKKKNRITIHSKSDDLTDKLPKHMDKTQRKNNRTTKTDAYLTPCWKRLTKEDKKINFLMKNKNLGDANDCEAAKTIWLWDYMFYIRKINEKKKNRITIHSKSDDLTDKLPKHMDKTQRKNNRTTKTDAYLTNLVEELKTMHSNFTLYDMYYMKV</sequence>
<name>A0A1A8WB93_PLAOA</name>
<feature type="signal peptide" evidence="2">
    <location>
        <begin position="1"/>
        <end position="19"/>
    </location>
</feature>
<dbReference type="GO" id="GO:0005829">
    <property type="term" value="C:cytosol"/>
    <property type="evidence" value="ECO:0007669"/>
    <property type="project" value="TreeGrafter"/>
</dbReference>
<evidence type="ECO:0000259" key="3">
    <source>
        <dbReference type="PROSITE" id="PS51203"/>
    </source>
</evidence>
<dbReference type="SUPFAM" id="SSF49764">
    <property type="entry name" value="HSP20-like chaperones"/>
    <property type="match status" value="1"/>
</dbReference>
<feature type="chain" id="PRO_5008380950" description="CS domain-containing protein" evidence="2">
    <location>
        <begin position="20"/>
        <end position="303"/>
    </location>
</feature>
<keyword evidence="2" id="KW-0732">Signal</keyword>
<dbReference type="PROSITE" id="PS51203">
    <property type="entry name" value="CS"/>
    <property type="match status" value="1"/>
</dbReference>
<dbReference type="EMBL" id="FLQU01000674">
    <property type="protein sequence ID" value="SBS89012.1"/>
    <property type="molecule type" value="Genomic_DNA"/>
</dbReference>
<dbReference type="InterPro" id="IPR007052">
    <property type="entry name" value="CS_dom"/>
</dbReference>
<evidence type="ECO:0000313" key="4">
    <source>
        <dbReference type="EMBL" id="SBS89012.1"/>
    </source>
</evidence>
<protein>
    <recommendedName>
        <fullName evidence="3">CS domain-containing protein</fullName>
    </recommendedName>
</protein>
<organism evidence="4 5">
    <name type="scientific">Plasmodium ovale curtisi</name>
    <dbReference type="NCBI Taxonomy" id="864141"/>
    <lineage>
        <taxon>Eukaryota</taxon>
        <taxon>Sar</taxon>
        <taxon>Alveolata</taxon>
        <taxon>Apicomplexa</taxon>
        <taxon>Aconoidasida</taxon>
        <taxon>Haemosporida</taxon>
        <taxon>Plasmodiidae</taxon>
        <taxon>Plasmodium</taxon>
        <taxon>Plasmodium (Plasmodium)</taxon>
    </lineage>
</organism>
<dbReference type="PANTHER" id="PTHR22932">
    <property type="entry name" value="TELOMERASE-BINDING PROTEIN P23 HSP90 CO-CHAPERONE"/>
    <property type="match status" value="1"/>
</dbReference>
<dbReference type="PANTHER" id="PTHR22932:SF1">
    <property type="entry name" value="CO-CHAPERONE PROTEIN DAF-41"/>
    <property type="match status" value="1"/>
</dbReference>
<dbReference type="GO" id="GO:0051879">
    <property type="term" value="F:Hsp90 protein binding"/>
    <property type="evidence" value="ECO:0007669"/>
    <property type="project" value="InterPro"/>
</dbReference>
<dbReference type="GO" id="GO:0006457">
    <property type="term" value="P:protein folding"/>
    <property type="evidence" value="ECO:0007669"/>
    <property type="project" value="TreeGrafter"/>
</dbReference>
<gene>
    <name evidence="4" type="ORF">POVCU2_0051740</name>
</gene>
<dbReference type="Proteomes" id="UP000078560">
    <property type="component" value="Unassembled WGS sequence"/>
</dbReference>
<dbReference type="InterPro" id="IPR045250">
    <property type="entry name" value="p23-like"/>
</dbReference>
<evidence type="ECO:0000256" key="1">
    <source>
        <dbReference type="ARBA" id="ARBA00025733"/>
    </source>
</evidence>
<dbReference type="GO" id="GO:0051131">
    <property type="term" value="P:chaperone-mediated protein complex assembly"/>
    <property type="evidence" value="ECO:0007669"/>
    <property type="project" value="TreeGrafter"/>
</dbReference>
<feature type="domain" description="CS" evidence="3">
    <location>
        <begin position="22"/>
        <end position="109"/>
    </location>
</feature>